<feature type="compositionally biased region" description="Low complexity" evidence="1">
    <location>
        <begin position="460"/>
        <end position="473"/>
    </location>
</feature>
<keyword evidence="3" id="KW-1185">Reference proteome</keyword>
<organism evidence="2 3">
    <name type="scientific">Stachybotrys elegans</name>
    <dbReference type="NCBI Taxonomy" id="80388"/>
    <lineage>
        <taxon>Eukaryota</taxon>
        <taxon>Fungi</taxon>
        <taxon>Dikarya</taxon>
        <taxon>Ascomycota</taxon>
        <taxon>Pezizomycotina</taxon>
        <taxon>Sordariomycetes</taxon>
        <taxon>Hypocreomycetidae</taxon>
        <taxon>Hypocreales</taxon>
        <taxon>Stachybotryaceae</taxon>
        <taxon>Stachybotrys</taxon>
    </lineage>
</organism>
<sequence>MPRPRRGRTAARDTDNDRVETHKDAVTTTKRTRKTRSLGAHLTEAENEALRAAEASRDNALDRLANEDVTTTTVMSGALVDESDTGSSVEMGRRVMATPAHRRDTTGLDLADTSVFGDLDDSFGDGDIPGGTLSVDVSTFSIISSTRPRSRQSSFIGRNDPPIRPSSRSGNTPGVSSSFNIGMFRRRAREPSILGTSRKPRPEPPTAGAANDTRAESEEDDFAPEAESTPLNNKRRRTEAAPETDSDEDLYSAPRPYTGASKKRKSDEGHAESDRPEKAARQEPKTVADPLDVDSESELSSLSSSPQLPEPAYPERPVTPINLDDVDAPPASSDSEDQGTVWPDIHTLAKRRRRPSATTPVRPGNLSDISSPPSLTHSPNFPETRTARHRGRTATRRPPSPNVTTADLTSLLPKRRYKKTRNSGDLGSDEELDTTGLGDDDDELSYIDTAAARRRKGSRSRPPSRGASSARPGSRGGHGHSALKPKTTPASAQARSRMRTYSRRSSDKENESDEEEDEEDGGDVSAYPDETFDQTAGSAVEIFAQPELKEASKKFKEVDKWELDFEEVVESSSPDAR</sequence>
<feature type="compositionally biased region" description="Polar residues" evidence="1">
    <location>
        <begin position="166"/>
        <end position="180"/>
    </location>
</feature>
<dbReference type="OrthoDB" id="5423493at2759"/>
<dbReference type="AlphaFoldDB" id="A0A8K0WXE8"/>
<dbReference type="EMBL" id="JAGPNK010000001">
    <property type="protein sequence ID" value="KAH7329175.1"/>
    <property type="molecule type" value="Genomic_DNA"/>
</dbReference>
<name>A0A8K0WXE8_9HYPO</name>
<feature type="compositionally biased region" description="Basic and acidic residues" evidence="1">
    <location>
        <begin position="265"/>
        <end position="286"/>
    </location>
</feature>
<evidence type="ECO:0000313" key="2">
    <source>
        <dbReference type="EMBL" id="KAH7329175.1"/>
    </source>
</evidence>
<evidence type="ECO:0000256" key="1">
    <source>
        <dbReference type="SAM" id="MobiDB-lite"/>
    </source>
</evidence>
<proteinExistence type="predicted"/>
<accession>A0A8K0WXE8</accession>
<feature type="region of interest" description="Disordered" evidence="1">
    <location>
        <begin position="1"/>
        <end position="47"/>
    </location>
</feature>
<feature type="compositionally biased region" description="Acidic residues" evidence="1">
    <location>
        <begin position="510"/>
        <end position="522"/>
    </location>
</feature>
<feature type="compositionally biased region" description="Acidic residues" evidence="1">
    <location>
        <begin position="427"/>
        <end position="445"/>
    </location>
</feature>
<evidence type="ECO:0000313" key="3">
    <source>
        <dbReference type="Proteomes" id="UP000813444"/>
    </source>
</evidence>
<feature type="compositionally biased region" description="Polar residues" evidence="1">
    <location>
        <begin position="144"/>
        <end position="156"/>
    </location>
</feature>
<gene>
    <name evidence="2" type="ORF">B0I35DRAFT_419537</name>
</gene>
<dbReference type="Proteomes" id="UP000813444">
    <property type="component" value="Unassembled WGS sequence"/>
</dbReference>
<feature type="compositionally biased region" description="Polar residues" evidence="1">
    <location>
        <begin position="367"/>
        <end position="383"/>
    </location>
</feature>
<reference evidence="2" key="1">
    <citation type="journal article" date="2021" name="Nat. Commun.">
        <title>Genetic determinants of endophytism in the Arabidopsis root mycobiome.</title>
        <authorList>
            <person name="Mesny F."/>
            <person name="Miyauchi S."/>
            <person name="Thiergart T."/>
            <person name="Pickel B."/>
            <person name="Atanasova L."/>
            <person name="Karlsson M."/>
            <person name="Huettel B."/>
            <person name="Barry K.W."/>
            <person name="Haridas S."/>
            <person name="Chen C."/>
            <person name="Bauer D."/>
            <person name="Andreopoulos W."/>
            <person name="Pangilinan J."/>
            <person name="LaButti K."/>
            <person name="Riley R."/>
            <person name="Lipzen A."/>
            <person name="Clum A."/>
            <person name="Drula E."/>
            <person name="Henrissat B."/>
            <person name="Kohler A."/>
            <person name="Grigoriev I.V."/>
            <person name="Martin F.M."/>
            <person name="Hacquard S."/>
        </authorList>
    </citation>
    <scope>NUCLEOTIDE SEQUENCE</scope>
    <source>
        <strain evidence="2">MPI-CAGE-CH-0235</strain>
    </source>
</reference>
<protein>
    <submittedName>
        <fullName evidence="2">Uncharacterized protein</fullName>
    </submittedName>
</protein>
<comment type="caution">
    <text evidence="2">The sequence shown here is derived from an EMBL/GenBank/DDBJ whole genome shotgun (WGS) entry which is preliminary data.</text>
</comment>
<feature type="compositionally biased region" description="Basic and acidic residues" evidence="1">
    <location>
        <begin position="10"/>
        <end position="25"/>
    </location>
</feature>
<feature type="region of interest" description="Disordered" evidence="1">
    <location>
        <begin position="144"/>
        <end position="534"/>
    </location>
</feature>
<feature type="compositionally biased region" description="Low complexity" evidence="1">
    <location>
        <begin position="298"/>
        <end position="307"/>
    </location>
</feature>